<sequence>ATISLVAIRCTLVSLLRGSIIYLVGANYFLLKKYPNVITIAEEVSGNPGVCSPVEEGGQGFDYRLAMAIHDMWIKLLKHEKNEDWEAKIVHTLENRRFC</sequence>
<evidence type="ECO:0000313" key="4">
    <source>
        <dbReference type="Proteomes" id="UP001432322"/>
    </source>
</evidence>
<dbReference type="GO" id="GO:0005978">
    <property type="term" value="P:glycogen biosynthetic process"/>
    <property type="evidence" value="ECO:0007669"/>
    <property type="project" value="TreeGrafter"/>
</dbReference>
<dbReference type="GO" id="GO:0005737">
    <property type="term" value="C:cytoplasm"/>
    <property type="evidence" value="ECO:0007669"/>
    <property type="project" value="TreeGrafter"/>
</dbReference>
<feature type="transmembrane region" description="Helical" evidence="1">
    <location>
        <begin position="6"/>
        <end position="30"/>
    </location>
</feature>
<dbReference type="PANTHER" id="PTHR43651:SF3">
    <property type="entry name" value="1,4-ALPHA-GLUCAN-BRANCHING ENZYME"/>
    <property type="match status" value="1"/>
</dbReference>
<accession>A0AAV5WA11</accession>
<protein>
    <submittedName>
        <fullName evidence="3">Uncharacterized protein</fullName>
    </submittedName>
</protein>
<organism evidence="3 4">
    <name type="scientific">Pristionchus fissidentatus</name>
    <dbReference type="NCBI Taxonomy" id="1538716"/>
    <lineage>
        <taxon>Eukaryota</taxon>
        <taxon>Metazoa</taxon>
        <taxon>Ecdysozoa</taxon>
        <taxon>Nematoda</taxon>
        <taxon>Chromadorea</taxon>
        <taxon>Rhabditida</taxon>
        <taxon>Rhabditina</taxon>
        <taxon>Diplogasteromorpha</taxon>
        <taxon>Diplogasteroidea</taxon>
        <taxon>Neodiplogasteridae</taxon>
        <taxon>Pristionchus</taxon>
    </lineage>
</organism>
<dbReference type="EMBL" id="BTSY01000005">
    <property type="protein sequence ID" value="GMT28451.1"/>
    <property type="molecule type" value="Genomic_DNA"/>
</dbReference>
<dbReference type="EMBL" id="BTSY01000005">
    <property type="protein sequence ID" value="GMT28550.1"/>
    <property type="molecule type" value="Genomic_DNA"/>
</dbReference>
<evidence type="ECO:0000313" key="2">
    <source>
        <dbReference type="EMBL" id="GMT28451.1"/>
    </source>
</evidence>
<evidence type="ECO:0000313" key="3">
    <source>
        <dbReference type="EMBL" id="GMT28550.1"/>
    </source>
</evidence>
<proteinExistence type="predicted"/>
<dbReference type="Proteomes" id="UP001432322">
    <property type="component" value="Unassembled WGS sequence"/>
</dbReference>
<dbReference type="AlphaFoldDB" id="A0AAV5WA11"/>
<evidence type="ECO:0000256" key="1">
    <source>
        <dbReference type="SAM" id="Phobius"/>
    </source>
</evidence>
<dbReference type="GO" id="GO:0003844">
    <property type="term" value="F:1,4-alpha-glucan branching enzyme activity"/>
    <property type="evidence" value="ECO:0007669"/>
    <property type="project" value="TreeGrafter"/>
</dbReference>
<keyword evidence="1" id="KW-0812">Transmembrane</keyword>
<comment type="caution">
    <text evidence="3">The sequence shown here is derived from an EMBL/GenBank/DDBJ whole genome shotgun (WGS) entry which is preliminary data.</text>
</comment>
<dbReference type="Gene3D" id="3.20.20.80">
    <property type="entry name" value="Glycosidases"/>
    <property type="match status" value="1"/>
</dbReference>
<dbReference type="SUPFAM" id="SSF51445">
    <property type="entry name" value="(Trans)glycosidases"/>
    <property type="match status" value="1"/>
</dbReference>
<feature type="non-terminal residue" evidence="3">
    <location>
        <position position="1"/>
    </location>
</feature>
<dbReference type="PANTHER" id="PTHR43651">
    <property type="entry name" value="1,4-ALPHA-GLUCAN-BRANCHING ENZYME"/>
    <property type="match status" value="1"/>
</dbReference>
<keyword evidence="4" id="KW-1185">Reference proteome</keyword>
<name>A0AAV5WA11_9BILA</name>
<keyword evidence="1" id="KW-0472">Membrane</keyword>
<dbReference type="InterPro" id="IPR017853">
    <property type="entry name" value="GH"/>
</dbReference>
<keyword evidence="1" id="KW-1133">Transmembrane helix</keyword>
<gene>
    <name evidence="2" type="ORF">PFISCL1PPCAC_19748</name>
    <name evidence="3" type="ORF">PFISCL1PPCAC_19847</name>
</gene>
<reference evidence="3" key="1">
    <citation type="submission" date="2023-10" db="EMBL/GenBank/DDBJ databases">
        <title>Genome assembly of Pristionchus species.</title>
        <authorList>
            <person name="Yoshida K."/>
            <person name="Sommer R.J."/>
        </authorList>
    </citation>
    <scope>NUCLEOTIDE SEQUENCE</scope>
    <source>
        <strain evidence="3">RS5133</strain>
    </source>
</reference>